<evidence type="ECO:0000313" key="11">
    <source>
        <dbReference type="Proteomes" id="UP000248557"/>
    </source>
</evidence>
<evidence type="ECO:0000256" key="6">
    <source>
        <dbReference type="ARBA" id="ARBA00023136"/>
    </source>
</evidence>
<gene>
    <name evidence="10" type="ORF">CA615_04115</name>
</gene>
<keyword evidence="6 8" id="KW-0472">Membrane</keyword>
<evidence type="ECO:0000256" key="2">
    <source>
        <dbReference type="ARBA" id="ARBA00022448"/>
    </source>
</evidence>
<dbReference type="GO" id="GO:0005251">
    <property type="term" value="F:delayed rectifier potassium channel activity"/>
    <property type="evidence" value="ECO:0007669"/>
    <property type="project" value="TreeGrafter"/>
</dbReference>
<keyword evidence="2" id="KW-0813">Transport</keyword>
<proteinExistence type="predicted"/>
<keyword evidence="3 8" id="KW-0812">Transmembrane</keyword>
<comment type="subcellular location">
    <subcellularLocation>
        <location evidence="1">Membrane</location>
        <topology evidence="1">Multi-pass membrane protein</topology>
    </subcellularLocation>
</comment>
<feature type="transmembrane region" description="Helical" evidence="8">
    <location>
        <begin position="182"/>
        <end position="204"/>
    </location>
</feature>
<dbReference type="SUPFAM" id="SSF81324">
    <property type="entry name" value="Voltage-gated potassium channels"/>
    <property type="match status" value="1"/>
</dbReference>
<reference evidence="10 11" key="1">
    <citation type="submission" date="2017-05" db="EMBL/GenBank/DDBJ databases">
        <title>Host range expansion of the Methanosphaera genus to humans and monogastric animals involves recent and extensive reduction in genome content.</title>
        <authorList>
            <person name="Hoedt E.C."/>
            <person name="Volmer J.G."/>
            <person name="Parks D.H."/>
            <person name="Rosewarne C.P."/>
            <person name="Denman S.E."/>
            <person name="Mcsweeney C.S."/>
            <person name="O Cuiv P."/>
            <person name="Hugenholtz P."/>
            <person name="Tyson G.W."/>
            <person name="Morrison M."/>
        </authorList>
    </citation>
    <scope>NUCLEOTIDE SEQUENCE [LARGE SCALE GENOMIC DNA]</scope>
    <source>
        <strain evidence="10 11">PA5</strain>
    </source>
</reference>
<dbReference type="GeneID" id="3855345"/>
<keyword evidence="7" id="KW-0407">Ion channel</keyword>
<feature type="transmembrane region" description="Helical" evidence="8">
    <location>
        <begin position="12"/>
        <end position="31"/>
    </location>
</feature>
<dbReference type="Proteomes" id="UP000248557">
    <property type="component" value="Unassembled WGS sequence"/>
</dbReference>
<evidence type="ECO:0000256" key="7">
    <source>
        <dbReference type="ARBA" id="ARBA00023303"/>
    </source>
</evidence>
<feature type="domain" description="Potassium channel" evidence="9">
    <location>
        <begin position="134"/>
        <end position="205"/>
    </location>
</feature>
<dbReference type="OMA" id="IRENWAY"/>
<dbReference type="GO" id="GO:0001508">
    <property type="term" value="P:action potential"/>
    <property type="evidence" value="ECO:0007669"/>
    <property type="project" value="TreeGrafter"/>
</dbReference>
<dbReference type="RefSeq" id="WP_011406422.1">
    <property type="nucleotide sequence ID" value="NZ_CATZXA010000080.1"/>
</dbReference>
<dbReference type="PANTHER" id="PTHR11537">
    <property type="entry name" value="VOLTAGE-GATED POTASSIUM CHANNEL"/>
    <property type="match status" value="1"/>
</dbReference>
<feature type="transmembrane region" description="Helical" evidence="8">
    <location>
        <begin position="43"/>
        <end position="66"/>
    </location>
</feature>
<name>A0A328PYR5_9EURY</name>
<evidence type="ECO:0000256" key="4">
    <source>
        <dbReference type="ARBA" id="ARBA00022989"/>
    </source>
</evidence>
<dbReference type="EMBL" id="NGJK01000046">
    <property type="protein sequence ID" value="RAP03072.1"/>
    <property type="molecule type" value="Genomic_DNA"/>
</dbReference>
<evidence type="ECO:0000256" key="8">
    <source>
        <dbReference type="SAM" id="Phobius"/>
    </source>
</evidence>
<feature type="transmembrane region" description="Helical" evidence="8">
    <location>
        <begin position="119"/>
        <end position="139"/>
    </location>
</feature>
<dbReference type="InterPro" id="IPR013099">
    <property type="entry name" value="K_chnl_dom"/>
</dbReference>
<accession>A0A328PYR5</accession>
<dbReference type="Gene3D" id="1.10.287.70">
    <property type="match status" value="1"/>
</dbReference>
<evidence type="ECO:0000256" key="3">
    <source>
        <dbReference type="ARBA" id="ARBA00022692"/>
    </source>
</evidence>
<dbReference type="PANTHER" id="PTHR11537:SF252">
    <property type="entry name" value="POTASSIUM VOLTAGE-GATED CHANNEL PROTEIN SHAW"/>
    <property type="match status" value="1"/>
</dbReference>
<dbReference type="InterPro" id="IPR027359">
    <property type="entry name" value="Volt_channel_dom_sf"/>
</dbReference>
<evidence type="ECO:0000256" key="1">
    <source>
        <dbReference type="ARBA" id="ARBA00004141"/>
    </source>
</evidence>
<dbReference type="GO" id="GO:0008076">
    <property type="term" value="C:voltage-gated potassium channel complex"/>
    <property type="evidence" value="ECO:0007669"/>
    <property type="project" value="InterPro"/>
</dbReference>
<dbReference type="InterPro" id="IPR028325">
    <property type="entry name" value="VG_K_chnl"/>
</dbReference>
<keyword evidence="4 8" id="KW-1133">Transmembrane helix</keyword>
<keyword evidence="5" id="KW-0406">Ion transport</keyword>
<dbReference type="AlphaFoldDB" id="A0A328PYR5"/>
<evidence type="ECO:0000256" key="5">
    <source>
        <dbReference type="ARBA" id="ARBA00023065"/>
    </source>
</evidence>
<organism evidence="10 11">
    <name type="scientific">Methanosphaera stadtmanae</name>
    <dbReference type="NCBI Taxonomy" id="2317"/>
    <lineage>
        <taxon>Archaea</taxon>
        <taxon>Methanobacteriati</taxon>
        <taxon>Methanobacteriota</taxon>
        <taxon>Methanomada group</taxon>
        <taxon>Methanobacteria</taxon>
        <taxon>Methanobacteriales</taxon>
        <taxon>Methanobacteriaceae</taxon>
        <taxon>Methanosphaera</taxon>
    </lineage>
</organism>
<comment type="caution">
    <text evidence="10">The sequence shown here is derived from an EMBL/GenBank/DDBJ whole genome shotgun (WGS) entry which is preliminary data.</text>
</comment>
<sequence>MYKIVRTRRMFHLHIVSLFTFVLLDIVFIVIGPFTHTSMELKFIYIFDKITCFLLILDLLVIYKYSKEENISFAKHHILDIISIVPIELFYPLGLLRFLKLYKIYKILVPNNDRLKNKGYILENLLFISIIFTIIYFFIVSSFIGHYDYGFNGLFESLWFDIVSMTTVGYGDIVPLRFISKIFTLFTIIMGVFLISIFTAYLTTKYNEKPMRNKRRYVFKYVDGLEKATDEIEDKFMKIEDKLSSIKKDVSYLEDNMDEVIKLIKK</sequence>
<dbReference type="Gene3D" id="1.20.120.350">
    <property type="entry name" value="Voltage-gated potassium channels. Chain C"/>
    <property type="match status" value="1"/>
</dbReference>
<protein>
    <recommendedName>
        <fullName evidence="9">Potassium channel domain-containing protein</fullName>
    </recommendedName>
</protein>
<evidence type="ECO:0000313" key="10">
    <source>
        <dbReference type="EMBL" id="RAP03072.1"/>
    </source>
</evidence>
<dbReference type="Pfam" id="PF07885">
    <property type="entry name" value="Ion_trans_2"/>
    <property type="match status" value="1"/>
</dbReference>
<evidence type="ECO:0000259" key="9">
    <source>
        <dbReference type="Pfam" id="PF07885"/>
    </source>
</evidence>